<evidence type="ECO:0000313" key="2">
    <source>
        <dbReference type="Proteomes" id="UP000054324"/>
    </source>
</evidence>
<proteinExistence type="predicted"/>
<dbReference type="Gene3D" id="2.30.30.100">
    <property type="match status" value="1"/>
</dbReference>
<keyword evidence="2" id="KW-1185">Reference proteome</keyword>
<dbReference type="Proteomes" id="UP000054324">
    <property type="component" value="Unassembled WGS sequence"/>
</dbReference>
<dbReference type="GeneID" id="20329983"/>
<sequence>MARLWRAMKNTEPVLVMTRGLREPRASLTGNLVAFDRYWN</sequence>
<dbReference type="OrthoDB" id="10002367at2759"/>
<name>A0A074ZUC8_OPIVI</name>
<evidence type="ECO:0008006" key="3">
    <source>
        <dbReference type="Google" id="ProtNLM"/>
    </source>
</evidence>
<reference evidence="1 2" key="1">
    <citation type="submission" date="2013-11" db="EMBL/GenBank/DDBJ databases">
        <title>Opisthorchis viverrini - life in the bile duct.</title>
        <authorList>
            <person name="Young N.D."/>
            <person name="Nagarajan N."/>
            <person name="Lin S.J."/>
            <person name="Korhonen P.K."/>
            <person name="Jex A.R."/>
            <person name="Hall R.S."/>
            <person name="Safavi-Hemami H."/>
            <person name="Kaewkong W."/>
            <person name="Bertrand D."/>
            <person name="Gao S."/>
            <person name="Seet Q."/>
            <person name="Wongkham S."/>
            <person name="Teh B.T."/>
            <person name="Wongkham C."/>
            <person name="Intapan P.M."/>
            <person name="Maleewong W."/>
            <person name="Yang X."/>
            <person name="Hu M."/>
            <person name="Wang Z."/>
            <person name="Hofmann A."/>
            <person name="Sternberg P.W."/>
            <person name="Tan P."/>
            <person name="Wang J."/>
            <person name="Gasser R.B."/>
        </authorList>
    </citation>
    <scope>NUCLEOTIDE SEQUENCE [LARGE SCALE GENOMIC DNA]</scope>
</reference>
<dbReference type="CTD" id="20329983"/>
<dbReference type="AlphaFoldDB" id="A0A074ZUC8"/>
<dbReference type="EMBL" id="KL597898">
    <property type="protein sequence ID" value="KER18804.1"/>
    <property type="molecule type" value="Genomic_DNA"/>
</dbReference>
<accession>A0A074ZUC8</accession>
<feature type="non-terminal residue" evidence="1">
    <location>
        <position position="40"/>
    </location>
</feature>
<evidence type="ECO:0000313" key="1">
    <source>
        <dbReference type="EMBL" id="KER18804.1"/>
    </source>
</evidence>
<protein>
    <recommendedName>
        <fullName evidence="3">LSM domain-containing protein</fullName>
    </recommendedName>
</protein>
<dbReference type="KEGG" id="ovi:T265_15818"/>
<dbReference type="RefSeq" id="XP_009177449.1">
    <property type="nucleotide sequence ID" value="XM_009179185.1"/>
</dbReference>
<organism evidence="1 2">
    <name type="scientific">Opisthorchis viverrini</name>
    <name type="common">Southeast Asian liver fluke</name>
    <dbReference type="NCBI Taxonomy" id="6198"/>
    <lineage>
        <taxon>Eukaryota</taxon>
        <taxon>Metazoa</taxon>
        <taxon>Spiralia</taxon>
        <taxon>Lophotrochozoa</taxon>
        <taxon>Platyhelminthes</taxon>
        <taxon>Trematoda</taxon>
        <taxon>Digenea</taxon>
        <taxon>Opisthorchiida</taxon>
        <taxon>Opisthorchiata</taxon>
        <taxon>Opisthorchiidae</taxon>
        <taxon>Opisthorchis</taxon>
    </lineage>
</organism>
<gene>
    <name evidence="1" type="ORF">T265_15818</name>
</gene>